<dbReference type="OrthoDB" id="3779880at2759"/>
<evidence type="ECO:0000256" key="1">
    <source>
        <dbReference type="SAM" id="MobiDB-lite"/>
    </source>
</evidence>
<keyword evidence="3" id="KW-1185">Reference proteome</keyword>
<organism evidence="2 3">
    <name type="scientific">Periconia macrospinosa</name>
    <dbReference type="NCBI Taxonomy" id="97972"/>
    <lineage>
        <taxon>Eukaryota</taxon>
        <taxon>Fungi</taxon>
        <taxon>Dikarya</taxon>
        <taxon>Ascomycota</taxon>
        <taxon>Pezizomycotina</taxon>
        <taxon>Dothideomycetes</taxon>
        <taxon>Pleosporomycetidae</taxon>
        <taxon>Pleosporales</taxon>
        <taxon>Massarineae</taxon>
        <taxon>Periconiaceae</taxon>
        <taxon>Periconia</taxon>
    </lineage>
</organism>
<dbReference type="Proteomes" id="UP000244855">
    <property type="component" value="Unassembled WGS sequence"/>
</dbReference>
<reference evidence="2 3" key="1">
    <citation type="journal article" date="2018" name="Sci. Rep.">
        <title>Comparative genomics provides insights into the lifestyle and reveals functional heterogeneity of dark septate endophytic fungi.</title>
        <authorList>
            <person name="Knapp D.G."/>
            <person name="Nemeth J.B."/>
            <person name="Barry K."/>
            <person name="Hainaut M."/>
            <person name="Henrissat B."/>
            <person name="Johnson J."/>
            <person name="Kuo A."/>
            <person name="Lim J.H.P."/>
            <person name="Lipzen A."/>
            <person name="Nolan M."/>
            <person name="Ohm R.A."/>
            <person name="Tamas L."/>
            <person name="Grigoriev I.V."/>
            <person name="Spatafora J.W."/>
            <person name="Nagy L.G."/>
            <person name="Kovacs G.M."/>
        </authorList>
    </citation>
    <scope>NUCLEOTIDE SEQUENCE [LARGE SCALE GENOMIC DNA]</scope>
    <source>
        <strain evidence="2 3">DSE2036</strain>
    </source>
</reference>
<dbReference type="AlphaFoldDB" id="A0A2V1DAR2"/>
<protein>
    <submittedName>
        <fullName evidence="2">Uncharacterized protein</fullName>
    </submittedName>
</protein>
<dbReference type="EMBL" id="KZ805543">
    <property type="protein sequence ID" value="PVH94269.1"/>
    <property type="molecule type" value="Genomic_DNA"/>
</dbReference>
<accession>A0A2V1DAR2</accession>
<feature type="compositionally biased region" description="Basic and acidic residues" evidence="1">
    <location>
        <begin position="119"/>
        <end position="173"/>
    </location>
</feature>
<proteinExistence type="predicted"/>
<evidence type="ECO:0000313" key="3">
    <source>
        <dbReference type="Proteomes" id="UP000244855"/>
    </source>
</evidence>
<evidence type="ECO:0000313" key="2">
    <source>
        <dbReference type="EMBL" id="PVH94269.1"/>
    </source>
</evidence>
<gene>
    <name evidence="2" type="ORF">DM02DRAFT_633865</name>
</gene>
<sequence length="185" mass="21416">MSFTIYTYTDSHHNTISYLFNPSKRESDGSGPVVLERVTLPYQEDPSSPPPPAANEPKPGTILLRYIARDGGDVRYIYDPTASNGKQYVVAIHREPGNWQRLREEDLGVRDEEGLRRAFEERKDGRDDGRDKVHEAREEAHEARKGEDGQERESRWARERQEDVERSKRRDSMVDDGELMDIDLE</sequence>
<feature type="region of interest" description="Disordered" evidence="1">
    <location>
        <begin position="38"/>
        <end position="59"/>
    </location>
</feature>
<feature type="region of interest" description="Disordered" evidence="1">
    <location>
        <begin position="119"/>
        <end position="185"/>
    </location>
</feature>
<feature type="compositionally biased region" description="Acidic residues" evidence="1">
    <location>
        <begin position="174"/>
        <end position="185"/>
    </location>
</feature>
<name>A0A2V1DAR2_9PLEO</name>